<dbReference type="InterPro" id="IPR022641">
    <property type="entry name" value="CheR_N"/>
</dbReference>
<dbReference type="InterPro" id="IPR022642">
    <property type="entry name" value="CheR_C"/>
</dbReference>
<dbReference type="PIRSF" id="PIRSF000410">
    <property type="entry name" value="CheR"/>
    <property type="match status" value="1"/>
</dbReference>
<keyword evidence="2 5" id="KW-0489">Methyltransferase</keyword>
<sequence length="273" mass="30653">MNSEFLFTDSDFSRIRTLIHRRAGIALGEHKRQMVYSRLSRRLRELGLPEFSAYLAMLEDSRDGEEWQLFINSLTTNLTSFFREAHHFPVLAELARKSTQPLIVWCAAASTGEEPYSIAITLVEALGERAGAARVIATDIDTAVLARASAGVFTMEQVNRMSTDRLRRFFNKGTGANAGKVRVRPEVAAMVKFSRLNLLDASWPVKEPVDAIFCRNVMIYFDKPTQKKLLDRFVPLLKPHGLLFAGHSENASLVNQTFKTVGQTVYALGKART</sequence>
<evidence type="ECO:0000313" key="9">
    <source>
        <dbReference type="Proteomes" id="UP000035170"/>
    </source>
</evidence>
<dbReference type="PANTHER" id="PTHR24422">
    <property type="entry name" value="CHEMOTAXIS PROTEIN METHYLTRANSFERASE"/>
    <property type="match status" value="1"/>
</dbReference>
<dbReference type="GO" id="GO:0032259">
    <property type="term" value="P:methylation"/>
    <property type="evidence" value="ECO:0007669"/>
    <property type="project" value="UniProtKB-KW"/>
</dbReference>
<evidence type="ECO:0000256" key="1">
    <source>
        <dbReference type="ARBA" id="ARBA00001541"/>
    </source>
</evidence>
<dbReference type="GO" id="GO:0008983">
    <property type="term" value="F:protein-glutamate O-methyltransferase activity"/>
    <property type="evidence" value="ECO:0007669"/>
    <property type="project" value="UniProtKB-EC"/>
</dbReference>
<keyword evidence="9" id="KW-1185">Reference proteome</keyword>
<dbReference type="InterPro" id="IPR029063">
    <property type="entry name" value="SAM-dependent_MTases_sf"/>
</dbReference>
<dbReference type="Pfam" id="PF01739">
    <property type="entry name" value="CheR"/>
    <property type="match status" value="1"/>
</dbReference>
<dbReference type="EMBL" id="JZWI01000059">
    <property type="protein sequence ID" value="KLN52267.1"/>
    <property type="molecule type" value="Genomic_DNA"/>
</dbReference>
<feature type="binding site" evidence="6">
    <location>
        <begin position="197"/>
        <end position="198"/>
    </location>
    <ligand>
        <name>S-adenosyl-L-methionine</name>
        <dbReference type="ChEBI" id="CHEBI:59789"/>
    </ligand>
</feature>
<dbReference type="InterPro" id="IPR050903">
    <property type="entry name" value="Bact_Chemotaxis_MeTrfase"/>
</dbReference>
<dbReference type="Gene3D" id="1.10.155.10">
    <property type="entry name" value="Chemotaxis receptor methyltransferase CheR, N-terminal domain"/>
    <property type="match status" value="1"/>
</dbReference>
<evidence type="ECO:0000256" key="5">
    <source>
        <dbReference type="PIRNR" id="PIRNR000410"/>
    </source>
</evidence>
<dbReference type="RefSeq" id="WP_047787628.1">
    <property type="nucleotide sequence ID" value="NZ_JZWI01000059.1"/>
</dbReference>
<dbReference type="PATRIC" id="fig|34073.19.peg.6846"/>
<proteinExistence type="predicted"/>
<evidence type="ECO:0000256" key="3">
    <source>
        <dbReference type="ARBA" id="ARBA00022679"/>
    </source>
</evidence>
<dbReference type="CDD" id="cd02440">
    <property type="entry name" value="AdoMet_MTases"/>
    <property type="match status" value="1"/>
</dbReference>
<reference evidence="8 9" key="1">
    <citation type="submission" date="2015-03" db="EMBL/GenBank/DDBJ databases">
        <title>Genome sequence of Variovorax paradoxus TBEA6.</title>
        <authorList>
            <person name="Poehlein A."/>
            <person name="Schuldes J."/>
            <person name="Wuebbeler J.H."/>
            <person name="Hiessl S."/>
            <person name="Steinbuechel A."/>
            <person name="Daniel R."/>
        </authorList>
    </citation>
    <scope>NUCLEOTIDE SEQUENCE [LARGE SCALE GENOMIC DNA]</scope>
    <source>
        <strain evidence="8 9">TBEA6</strain>
    </source>
</reference>
<feature type="binding site" evidence="6">
    <location>
        <position position="77"/>
    </location>
    <ligand>
        <name>S-adenosyl-L-methionine</name>
        <dbReference type="ChEBI" id="CHEBI:59789"/>
    </ligand>
</feature>
<dbReference type="Pfam" id="PF03705">
    <property type="entry name" value="CheR_N"/>
    <property type="match status" value="1"/>
</dbReference>
<dbReference type="PROSITE" id="PS50123">
    <property type="entry name" value="CHER"/>
    <property type="match status" value="1"/>
</dbReference>
<dbReference type="PRINTS" id="PR00996">
    <property type="entry name" value="CHERMTFRASE"/>
</dbReference>
<dbReference type="PANTHER" id="PTHR24422:SF19">
    <property type="entry name" value="CHEMOTAXIS PROTEIN METHYLTRANSFERASE"/>
    <property type="match status" value="1"/>
</dbReference>
<name>A0A0H2LUS3_VARPD</name>
<dbReference type="SMART" id="SM00138">
    <property type="entry name" value="MeTrc"/>
    <property type="match status" value="1"/>
</dbReference>
<feature type="binding site" evidence="6">
    <location>
        <position position="83"/>
    </location>
    <ligand>
        <name>S-adenosyl-L-methionine</name>
        <dbReference type="ChEBI" id="CHEBI:59789"/>
    </ligand>
</feature>
<feature type="binding site" evidence="6">
    <location>
        <position position="114"/>
    </location>
    <ligand>
        <name>S-adenosyl-L-methionine</name>
        <dbReference type="ChEBI" id="CHEBI:59789"/>
    </ligand>
</feature>
<feature type="binding site" evidence="6">
    <location>
        <position position="79"/>
    </location>
    <ligand>
        <name>S-adenosyl-L-methionine</name>
        <dbReference type="ChEBI" id="CHEBI:59789"/>
    </ligand>
</feature>
<gene>
    <name evidence="8" type="primary">cheR</name>
    <name evidence="8" type="ORF">VPARA_66430</name>
</gene>
<dbReference type="SUPFAM" id="SSF47757">
    <property type="entry name" value="Chemotaxis receptor methyltransferase CheR, N-terminal domain"/>
    <property type="match status" value="1"/>
</dbReference>
<evidence type="ECO:0000256" key="4">
    <source>
        <dbReference type="ARBA" id="ARBA00022691"/>
    </source>
</evidence>
<keyword evidence="4 5" id="KW-0949">S-adenosyl-L-methionine</keyword>
<dbReference type="InterPro" id="IPR036804">
    <property type="entry name" value="CheR_N_sf"/>
</dbReference>
<comment type="catalytic activity">
    <reaction evidence="1 5">
        <text>L-glutamyl-[protein] + S-adenosyl-L-methionine = [protein]-L-glutamate 5-O-methyl ester + S-adenosyl-L-homocysteine</text>
        <dbReference type="Rhea" id="RHEA:24452"/>
        <dbReference type="Rhea" id="RHEA-COMP:10208"/>
        <dbReference type="Rhea" id="RHEA-COMP:10311"/>
        <dbReference type="ChEBI" id="CHEBI:29973"/>
        <dbReference type="ChEBI" id="CHEBI:57856"/>
        <dbReference type="ChEBI" id="CHEBI:59789"/>
        <dbReference type="ChEBI" id="CHEBI:82795"/>
        <dbReference type="EC" id="2.1.1.80"/>
    </reaction>
</comment>
<evidence type="ECO:0000259" key="7">
    <source>
        <dbReference type="PROSITE" id="PS50123"/>
    </source>
</evidence>
<dbReference type="InterPro" id="IPR000780">
    <property type="entry name" value="CheR_MeTrfase"/>
</dbReference>
<feature type="binding site" evidence="6">
    <location>
        <position position="139"/>
    </location>
    <ligand>
        <name>S-adenosyl-L-methionine</name>
        <dbReference type="ChEBI" id="CHEBI:59789"/>
    </ligand>
</feature>
<protein>
    <recommendedName>
        <fullName evidence="5">Chemotaxis protein methyltransferase</fullName>
        <ecNumber evidence="5">2.1.1.80</ecNumber>
    </recommendedName>
</protein>
<dbReference type="EC" id="2.1.1.80" evidence="5"/>
<comment type="function">
    <text evidence="5">Methylation of the membrane-bound methyl-accepting chemotaxis proteins (MCP) to form gamma-glutamyl methyl ester residues in MCP.</text>
</comment>
<comment type="caution">
    <text evidence="8">The sequence shown here is derived from an EMBL/GenBank/DDBJ whole genome shotgun (WGS) entry which is preliminary data.</text>
</comment>
<dbReference type="AlphaFoldDB" id="A0A0H2LUS3"/>
<keyword evidence="3 5" id="KW-0808">Transferase</keyword>
<dbReference type="SUPFAM" id="SSF53335">
    <property type="entry name" value="S-adenosyl-L-methionine-dependent methyltransferases"/>
    <property type="match status" value="1"/>
</dbReference>
<dbReference type="InterPro" id="IPR026024">
    <property type="entry name" value="Chemotaxis_MeTrfase_CheR"/>
</dbReference>
<dbReference type="Gene3D" id="3.40.50.150">
    <property type="entry name" value="Vaccinia Virus protein VP39"/>
    <property type="match status" value="1"/>
</dbReference>
<organism evidence="8 9">
    <name type="scientific">Variovorax paradoxus</name>
    <dbReference type="NCBI Taxonomy" id="34073"/>
    <lineage>
        <taxon>Bacteria</taxon>
        <taxon>Pseudomonadati</taxon>
        <taxon>Pseudomonadota</taxon>
        <taxon>Betaproteobacteria</taxon>
        <taxon>Burkholderiales</taxon>
        <taxon>Comamonadaceae</taxon>
        <taxon>Variovorax</taxon>
    </lineage>
</organism>
<dbReference type="Proteomes" id="UP000035170">
    <property type="component" value="Unassembled WGS sequence"/>
</dbReference>
<accession>A0A0H2LUS3</accession>
<feature type="domain" description="CheR-type methyltransferase" evidence="7">
    <location>
        <begin position="1"/>
        <end position="271"/>
    </location>
</feature>
<evidence type="ECO:0000256" key="2">
    <source>
        <dbReference type="ARBA" id="ARBA00022603"/>
    </source>
</evidence>
<evidence type="ECO:0000256" key="6">
    <source>
        <dbReference type="PIRSR" id="PIRSR000410-1"/>
    </source>
</evidence>
<feature type="binding site" evidence="6">
    <location>
        <begin position="215"/>
        <end position="216"/>
    </location>
    <ligand>
        <name>S-adenosyl-L-methionine</name>
        <dbReference type="ChEBI" id="CHEBI:59789"/>
    </ligand>
</feature>
<evidence type="ECO:0000313" key="8">
    <source>
        <dbReference type="EMBL" id="KLN52267.1"/>
    </source>
</evidence>